<dbReference type="RefSeq" id="WP_107804252.1">
    <property type="nucleotide sequence ID" value="NZ_QAOI01000031.1"/>
</dbReference>
<protein>
    <submittedName>
        <fullName evidence="1">ATP-binding sugar transporter Gifsy-2</fullName>
    </submittedName>
</protein>
<keyword evidence="1" id="KW-0547">Nucleotide-binding</keyword>
<dbReference type="GO" id="GO:0005524">
    <property type="term" value="F:ATP binding"/>
    <property type="evidence" value="ECO:0007669"/>
    <property type="project" value="UniProtKB-KW"/>
</dbReference>
<sequence length="99" mass="10645">MSTFRDLTAEMDSVIFETMTDDVTINGLPVKGMFSAPWLQPQIGRLNTGIIEPQVVVRDSDVLGVEKGDPVVANGDTYEIVNIEPDGSGVTGLILRPLA</sequence>
<accession>A0A2T5HH13</accession>
<dbReference type="InterPro" id="IPR008018">
    <property type="entry name" value="Phage_tail_attach_FII"/>
</dbReference>
<keyword evidence="1" id="KW-0067">ATP-binding</keyword>
<dbReference type="SUPFAM" id="SSF69279">
    <property type="entry name" value="Phage tail proteins"/>
    <property type="match status" value="1"/>
</dbReference>
<comment type="caution">
    <text evidence="1">The sequence shown here is derived from an EMBL/GenBank/DDBJ whole genome shotgun (WGS) entry which is preliminary data.</text>
</comment>
<dbReference type="GO" id="GO:0019068">
    <property type="term" value="P:virion assembly"/>
    <property type="evidence" value="ECO:0007669"/>
    <property type="project" value="InterPro"/>
</dbReference>
<dbReference type="Pfam" id="PF05354">
    <property type="entry name" value="Phage_attach"/>
    <property type="match status" value="1"/>
</dbReference>
<name>A0A2T5HH13_9PROT</name>
<reference evidence="1 2" key="1">
    <citation type="submission" date="2018-04" db="EMBL/GenBank/DDBJ databases">
        <title>Active sludge and wastewater microbial communities from Klosterneuburg, Austria.</title>
        <authorList>
            <person name="Wagner M."/>
        </authorList>
    </citation>
    <scope>NUCLEOTIDE SEQUENCE [LARGE SCALE GENOMIC DNA]</scope>
    <source>
        <strain evidence="1 2">Nm49</strain>
    </source>
</reference>
<dbReference type="Gene3D" id="2.40.10.180">
    <property type="entry name" value="Phage tail proteins"/>
    <property type="match status" value="1"/>
</dbReference>
<proteinExistence type="predicted"/>
<dbReference type="Proteomes" id="UP000244128">
    <property type="component" value="Unassembled WGS sequence"/>
</dbReference>
<keyword evidence="1" id="KW-0813">Transport</keyword>
<dbReference type="EMBL" id="QAOI01000031">
    <property type="protein sequence ID" value="PTQ70844.1"/>
    <property type="molecule type" value="Genomic_DNA"/>
</dbReference>
<dbReference type="InterPro" id="IPR053734">
    <property type="entry name" value="Phage_Head-Tail_Connect_sf"/>
</dbReference>
<gene>
    <name evidence="1" type="ORF">C8R26_13131</name>
</gene>
<organism evidence="1 2">
    <name type="scientific">Nitrosomonas oligotropha</name>
    <dbReference type="NCBI Taxonomy" id="42354"/>
    <lineage>
        <taxon>Bacteria</taxon>
        <taxon>Pseudomonadati</taxon>
        <taxon>Pseudomonadota</taxon>
        <taxon>Betaproteobacteria</taxon>
        <taxon>Nitrosomonadales</taxon>
        <taxon>Nitrosomonadaceae</taxon>
        <taxon>Nitrosomonas</taxon>
    </lineage>
</organism>
<evidence type="ECO:0000313" key="1">
    <source>
        <dbReference type="EMBL" id="PTQ70844.1"/>
    </source>
</evidence>
<dbReference type="AlphaFoldDB" id="A0A2T5HH13"/>
<keyword evidence="1" id="KW-0762">Sugar transport</keyword>
<evidence type="ECO:0000313" key="2">
    <source>
        <dbReference type="Proteomes" id="UP000244128"/>
    </source>
</evidence>